<comment type="caution">
    <text evidence="4">The sequence shown here is derived from an EMBL/GenBank/DDBJ whole genome shotgun (WGS) entry which is preliminary data.</text>
</comment>
<evidence type="ECO:0000313" key="5">
    <source>
        <dbReference type="Proteomes" id="UP001054821"/>
    </source>
</evidence>
<keyword evidence="2" id="KW-0677">Repeat</keyword>
<feature type="repeat" description="PPR" evidence="3">
    <location>
        <begin position="483"/>
        <end position="517"/>
    </location>
</feature>
<reference evidence="4 5" key="1">
    <citation type="journal article" date="2022" name="G3 (Bethesda)">
        <title>Whole-genome sequence and methylome profiling of the almond [Prunus dulcis (Mill.) D.A. Webb] cultivar 'Nonpareil'.</title>
        <authorList>
            <person name="D'Amico-Willman K.M."/>
            <person name="Ouma W.Z."/>
            <person name="Meulia T."/>
            <person name="Sideli G.M."/>
            <person name="Gradziel T.M."/>
            <person name="Fresnedo-Ramirez J."/>
        </authorList>
    </citation>
    <scope>NUCLEOTIDE SEQUENCE [LARGE SCALE GENOMIC DNA]</scope>
    <source>
        <strain evidence="4">Clone GOH B32 T37-40</strain>
    </source>
</reference>
<sequence>MLPICHFSSPKVCPTNKTKKIFRENLDPERSKCTLTHQNVHSTLLNCPSDLIALRFFLWCAQQPNFFHNRIVFDHMVGVIKRVMERYKTVKSVVRELASIGCVIKSQTFLLLLRIYWRGRMYEMVFEAIEQMGAYGFTPNTFVRNVIIDVSFKIGRGDLAIKSLKETQVPNFVTFNIMLCNLCKFNDLFHIGDVLRMMLRWGYHPKVETFEMLLNCFCKMGNIVEAHQVLGLMITLGVSMSVNVWSMLIHGFCRLQRLDVAGKLLDKMVETGSSPNIVTYTTLIRGFLKSHMVHDAFNVLSIMESKGDAPDLVLCNVLIDSLTKVGRYNDAIDVFVGMRSRKLSPDSYTFCSLLSAICSSRRFSLFPKLVCGLEIEADLLVCNSLLSYFCKSGFPALAVKFYKVMLDRGFTADKYTFVGLLSGLCKARRVDQAVDVYHGIVMNYPGQDAHIHTVLIDGLIKVRKFDRAISIFKKVVAERYALDVVAYAVTIRGLFMGGRTEEACSLYRQMKEVGLTPNEYTYNVMVSGFVKERDLNMVNLMLQEMIEAKVQLSYNTVLRLSKFLCRSYHLISVIDLWIEMRNLGLISGEVETYMVKICLLNVFSWKFTILNAISSRILKLALYSLVVEHQVYDMAGKGKNFFKANVECLIWRKAPHEIVLPTLRPRIWENNKDKPL</sequence>
<dbReference type="Gene3D" id="1.25.40.10">
    <property type="entry name" value="Tetratricopeptide repeat domain"/>
    <property type="match status" value="6"/>
</dbReference>
<feature type="repeat" description="PPR" evidence="3">
    <location>
        <begin position="171"/>
        <end position="205"/>
    </location>
</feature>
<accession>A0AAD4W6I2</accession>
<dbReference type="AlphaFoldDB" id="A0AAD4W6I2"/>
<dbReference type="NCBIfam" id="TIGR00756">
    <property type="entry name" value="PPR"/>
    <property type="match status" value="8"/>
</dbReference>
<dbReference type="InterPro" id="IPR011990">
    <property type="entry name" value="TPR-like_helical_dom_sf"/>
</dbReference>
<evidence type="ECO:0000256" key="2">
    <source>
        <dbReference type="ARBA" id="ARBA00022737"/>
    </source>
</evidence>
<evidence type="ECO:0000256" key="1">
    <source>
        <dbReference type="ARBA" id="ARBA00007626"/>
    </source>
</evidence>
<feature type="repeat" description="PPR" evidence="3">
    <location>
        <begin position="206"/>
        <end position="240"/>
    </location>
</feature>
<feature type="repeat" description="PPR" evidence="3">
    <location>
        <begin position="518"/>
        <end position="552"/>
    </location>
</feature>
<dbReference type="PANTHER" id="PTHR47941">
    <property type="entry name" value="PENTATRICOPEPTIDE REPEAT-CONTAINING PROTEIN 3, MITOCHONDRIAL"/>
    <property type="match status" value="1"/>
</dbReference>
<dbReference type="Pfam" id="PF13041">
    <property type="entry name" value="PPR_2"/>
    <property type="match status" value="5"/>
</dbReference>
<name>A0AAD4W6I2_PRUDU</name>
<protein>
    <recommendedName>
        <fullName evidence="6">Pentatricopeptide repeat superfamily protein</fullName>
    </recommendedName>
</protein>
<dbReference type="Proteomes" id="UP001054821">
    <property type="component" value="Chromosome 3"/>
</dbReference>
<organism evidence="4 5">
    <name type="scientific">Prunus dulcis</name>
    <name type="common">Almond</name>
    <name type="synonym">Amygdalus dulcis</name>
    <dbReference type="NCBI Taxonomy" id="3755"/>
    <lineage>
        <taxon>Eukaryota</taxon>
        <taxon>Viridiplantae</taxon>
        <taxon>Streptophyta</taxon>
        <taxon>Embryophyta</taxon>
        <taxon>Tracheophyta</taxon>
        <taxon>Spermatophyta</taxon>
        <taxon>Magnoliopsida</taxon>
        <taxon>eudicotyledons</taxon>
        <taxon>Gunneridae</taxon>
        <taxon>Pentapetalae</taxon>
        <taxon>rosids</taxon>
        <taxon>fabids</taxon>
        <taxon>Rosales</taxon>
        <taxon>Rosaceae</taxon>
        <taxon>Amygdaloideae</taxon>
        <taxon>Amygdaleae</taxon>
        <taxon>Prunus</taxon>
    </lineage>
</organism>
<feature type="repeat" description="PPR" evidence="3">
    <location>
        <begin position="311"/>
        <end position="345"/>
    </location>
</feature>
<keyword evidence="5" id="KW-1185">Reference proteome</keyword>
<evidence type="ECO:0000256" key="3">
    <source>
        <dbReference type="PROSITE-ProRule" id="PRU00708"/>
    </source>
</evidence>
<dbReference type="EMBL" id="JAJFAZ020000003">
    <property type="protein sequence ID" value="KAI5336481.1"/>
    <property type="molecule type" value="Genomic_DNA"/>
</dbReference>
<evidence type="ECO:0008006" key="6">
    <source>
        <dbReference type="Google" id="ProtNLM"/>
    </source>
</evidence>
<proteinExistence type="inferred from homology"/>
<feature type="repeat" description="PPR" evidence="3">
    <location>
        <begin position="378"/>
        <end position="412"/>
    </location>
</feature>
<dbReference type="PROSITE" id="PS51375">
    <property type="entry name" value="PPR"/>
    <property type="match status" value="8"/>
</dbReference>
<dbReference type="Pfam" id="PF01535">
    <property type="entry name" value="PPR"/>
    <property type="match status" value="1"/>
</dbReference>
<feature type="repeat" description="PPR" evidence="3">
    <location>
        <begin position="241"/>
        <end position="275"/>
    </location>
</feature>
<gene>
    <name evidence="4" type="ORF">L3X38_015748</name>
</gene>
<evidence type="ECO:0000313" key="4">
    <source>
        <dbReference type="EMBL" id="KAI5336481.1"/>
    </source>
</evidence>
<comment type="similarity">
    <text evidence="1">Belongs to the PPR family. P subfamily.</text>
</comment>
<feature type="repeat" description="PPR" evidence="3">
    <location>
        <begin position="276"/>
        <end position="310"/>
    </location>
</feature>
<dbReference type="InterPro" id="IPR002885">
    <property type="entry name" value="PPR_rpt"/>
</dbReference>